<dbReference type="Pfam" id="PF18467">
    <property type="entry name" value="DUF5613"/>
    <property type="match status" value="1"/>
</dbReference>
<proteinExistence type="predicted"/>
<dbReference type="PROSITE" id="PS51186">
    <property type="entry name" value="GNAT"/>
    <property type="match status" value="1"/>
</dbReference>
<keyword evidence="3" id="KW-1185">Reference proteome</keyword>
<name>A0ABS2PQ10_9STRE</name>
<evidence type="ECO:0000313" key="2">
    <source>
        <dbReference type="EMBL" id="MBM7641785.1"/>
    </source>
</evidence>
<dbReference type="SUPFAM" id="SSF55729">
    <property type="entry name" value="Acyl-CoA N-acyltransferases (Nat)"/>
    <property type="match status" value="1"/>
</dbReference>
<sequence length="233" mass="27177">MIFAENDRFRYIKNEKLNLRYYENYLSYKIQPDLATFQSDLKYLVEQQSNYPDPFAFFFFAENAELTGDLKDYLTGAGFDLSKHLIFTNQLKNLNLKEKDISPVRIELLDESYLADFVQLEYEAQLAYGQDYANQMKVYHENDLLADPSKIYLALDGQKIVGAVTAWHFGDYIEIDDYHVDEAYQGRGIGTALQSAASRGYEKVILLSEELNREMYEHQGYEEVGYYWTALKA</sequence>
<dbReference type="Proteomes" id="UP000697472">
    <property type="component" value="Unassembled WGS sequence"/>
</dbReference>
<accession>A0ABS2PQ10</accession>
<protein>
    <submittedName>
        <fullName evidence="2">Ribosomal protein S18 acetylase RimI-like enzyme</fullName>
    </submittedName>
</protein>
<dbReference type="InterPro" id="IPR040549">
    <property type="entry name" value="DUF5613"/>
</dbReference>
<dbReference type="InterPro" id="IPR000182">
    <property type="entry name" value="GNAT_dom"/>
</dbReference>
<dbReference type="Pfam" id="PF00583">
    <property type="entry name" value="Acetyltransf_1"/>
    <property type="match status" value="1"/>
</dbReference>
<gene>
    <name evidence="2" type="ORF">JOC28_000069</name>
</gene>
<dbReference type="InterPro" id="IPR016181">
    <property type="entry name" value="Acyl_CoA_acyltransferase"/>
</dbReference>
<reference evidence="2 3" key="1">
    <citation type="submission" date="2021-01" db="EMBL/GenBank/DDBJ databases">
        <title>Genomic Encyclopedia of Type Strains, Phase IV (KMG-IV): sequencing the most valuable type-strain genomes for metagenomic binning, comparative biology and taxonomic classification.</title>
        <authorList>
            <person name="Goeker M."/>
        </authorList>
    </citation>
    <scope>NUCLEOTIDE SEQUENCE [LARGE SCALE GENOMIC DNA]</scope>
    <source>
        <strain evidence="2 3">DSM 27382</strain>
    </source>
</reference>
<organism evidence="2 3">
    <name type="scientific">Streptococcus loxodontisalivarius</name>
    <dbReference type="NCBI Taxonomy" id="1349415"/>
    <lineage>
        <taxon>Bacteria</taxon>
        <taxon>Bacillati</taxon>
        <taxon>Bacillota</taxon>
        <taxon>Bacilli</taxon>
        <taxon>Lactobacillales</taxon>
        <taxon>Streptococcaceae</taxon>
        <taxon>Streptococcus</taxon>
    </lineage>
</organism>
<dbReference type="Gene3D" id="3.40.630.30">
    <property type="match status" value="1"/>
</dbReference>
<dbReference type="CDD" id="cd04301">
    <property type="entry name" value="NAT_SF"/>
    <property type="match status" value="1"/>
</dbReference>
<dbReference type="EMBL" id="JAFBEH010000001">
    <property type="protein sequence ID" value="MBM7641785.1"/>
    <property type="molecule type" value="Genomic_DNA"/>
</dbReference>
<comment type="caution">
    <text evidence="2">The sequence shown here is derived from an EMBL/GenBank/DDBJ whole genome shotgun (WGS) entry which is preliminary data.</text>
</comment>
<feature type="domain" description="N-acetyltransferase" evidence="1">
    <location>
        <begin position="104"/>
        <end position="233"/>
    </location>
</feature>
<evidence type="ECO:0000259" key="1">
    <source>
        <dbReference type="PROSITE" id="PS51186"/>
    </source>
</evidence>
<dbReference type="RefSeq" id="WP_239548654.1">
    <property type="nucleotide sequence ID" value="NZ_JAFBEH010000001.1"/>
</dbReference>
<evidence type="ECO:0000313" key="3">
    <source>
        <dbReference type="Proteomes" id="UP000697472"/>
    </source>
</evidence>